<dbReference type="PANTHER" id="PTHR47782">
    <property type="entry name" value="ZN(II)2CYS6 TRANSCRIPTION FACTOR (EUROFUNG)-RELATED"/>
    <property type="match status" value="1"/>
</dbReference>
<dbReference type="GO" id="GO:0008270">
    <property type="term" value="F:zinc ion binding"/>
    <property type="evidence" value="ECO:0007669"/>
    <property type="project" value="InterPro"/>
</dbReference>
<keyword evidence="2" id="KW-0479">Metal-binding</keyword>
<keyword evidence="10" id="KW-1185">Reference proteome</keyword>
<evidence type="ECO:0000313" key="10">
    <source>
        <dbReference type="Proteomes" id="UP000799779"/>
    </source>
</evidence>
<keyword evidence="3" id="KW-0862">Zinc</keyword>
<evidence type="ECO:0000313" key="9">
    <source>
        <dbReference type="EMBL" id="KAF2001826.1"/>
    </source>
</evidence>
<dbReference type="GO" id="GO:0045944">
    <property type="term" value="P:positive regulation of transcription by RNA polymerase II"/>
    <property type="evidence" value="ECO:0007669"/>
    <property type="project" value="TreeGrafter"/>
</dbReference>
<organism evidence="9 10">
    <name type="scientific">Amniculicola lignicola CBS 123094</name>
    <dbReference type="NCBI Taxonomy" id="1392246"/>
    <lineage>
        <taxon>Eukaryota</taxon>
        <taxon>Fungi</taxon>
        <taxon>Dikarya</taxon>
        <taxon>Ascomycota</taxon>
        <taxon>Pezizomycotina</taxon>
        <taxon>Dothideomycetes</taxon>
        <taxon>Pleosporomycetidae</taxon>
        <taxon>Pleosporales</taxon>
        <taxon>Amniculicolaceae</taxon>
        <taxon>Amniculicola</taxon>
    </lineage>
</organism>
<proteinExistence type="predicted"/>
<protein>
    <recommendedName>
        <fullName evidence="8">Xylanolytic transcriptional activator regulatory domain-containing protein</fullName>
    </recommendedName>
</protein>
<keyword evidence="7" id="KW-0539">Nucleus</keyword>
<gene>
    <name evidence="9" type="ORF">P154DRAFT_380648</name>
</gene>
<sequence>EEHYEVAFQQMDLILALRDIRSVQYLLLLALYCLRSPRNPGAWTLAGLAVRQCIELGIHRRLKKPEVTLDRELLLHIFWSSYYLDRGISVALGRAGNLL</sequence>
<evidence type="ECO:0000256" key="1">
    <source>
        <dbReference type="ARBA" id="ARBA00004123"/>
    </source>
</evidence>
<dbReference type="PANTHER" id="PTHR47782:SF12">
    <property type="entry name" value="ZN(II)2CYS6 TRANSCRIPTION FACTOR (EUROFUNG)"/>
    <property type="match status" value="1"/>
</dbReference>
<dbReference type="GO" id="GO:0043565">
    <property type="term" value="F:sequence-specific DNA binding"/>
    <property type="evidence" value="ECO:0007669"/>
    <property type="project" value="TreeGrafter"/>
</dbReference>
<comment type="subcellular location">
    <subcellularLocation>
        <location evidence="1">Nucleus</location>
    </subcellularLocation>
</comment>
<feature type="non-terminal residue" evidence="9">
    <location>
        <position position="1"/>
    </location>
</feature>
<dbReference type="InterPro" id="IPR052202">
    <property type="entry name" value="Yeast_MetPath_Reg"/>
</dbReference>
<feature type="non-terminal residue" evidence="9">
    <location>
        <position position="99"/>
    </location>
</feature>
<dbReference type="GO" id="GO:0000981">
    <property type="term" value="F:DNA-binding transcription factor activity, RNA polymerase II-specific"/>
    <property type="evidence" value="ECO:0007669"/>
    <property type="project" value="TreeGrafter"/>
</dbReference>
<dbReference type="GO" id="GO:0005634">
    <property type="term" value="C:nucleus"/>
    <property type="evidence" value="ECO:0007669"/>
    <property type="project" value="UniProtKB-SubCell"/>
</dbReference>
<keyword evidence="4" id="KW-0805">Transcription regulation</keyword>
<evidence type="ECO:0000256" key="4">
    <source>
        <dbReference type="ARBA" id="ARBA00023015"/>
    </source>
</evidence>
<name>A0A6A5WW33_9PLEO</name>
<evidence type="ECO:0000259" key="8">
    <source>
        <dbReference type="Pfam" id="PF04082"/>
    </source>
</evidence>
<keyword evidence="5" id="KW-0238">DNA-binding</keyword>
<evidence type="ECO:0000256" key="7">
    <source>
        <dbReference type="ARBA" id="ARBA00023242"/>
    </source>
</evidence>
<evidence type="ECO:0000256" key="2">
    <source>
        <dbReference type="ARBA" id="ARBA00022723"/>
    </source>
</evidence>
<dbReference type="Proteomes" id="UP000799779">
    <property type="component" value="Unassembled WGS sequence"/>
</dbReference>
<dbReference type="GO" id="GO:0006351">
    <property type="term" value="P:DNA-templated transcription"/>
    <property type="evidence" value="ECO:0007669"/>
    <property type="project" value="InterPro"/>
</dbReference>
<dbReference type="CDD" id="cd12148">
    <property type="entry name" value="fungal_TF_MHR"/>
    <property type="match status" value="1"/>
</dbReference>
<evidence type="ECO:0000256" key="3">
    <source>
        <dbReference type="ARBA" id="ARBA00022833"/>
    </source>
</evidence>
<evidence type="ECO:0000256" key="6">
    <source>
        <dbReference type="ARBA" id="ARBA00023163"/>
    </source>
</evidence>
<dbReference type="EMBL" id="ML977580">
    <property type="protein sequence ID" value="KAF2001826.1"/>
    <property type="molecule type" value="Genomic_DNA"/>
</dbReference>
<evidence type="ECO:0000256" key="5">
    <source>
        <dbReference type="ARBA" id="ARBA00023125"/>
    </source>
</evidence>
<reference evidence="9" key="1">
    <citation type="journal article" date="2020" name="Stud. Mycol.">
        <title>101 Dothideomycetes genomes: a test case for predicting lifestyles and emergence of pathogens.</title>
        <authorList>
            <person name="Haridas S."/>
            <person name="Albert R."/>
            <person name="Binder M."/>
            <person name="Bloem J."/>
            <person name="Labutti K."/>
            <person name="Salamov A."/>
            <person name="Andreopoulos B."/>
            <person name="Baker S."/>
            <person name="Barry K."/>
            <person name="Bills G."/>
            <person name="Bluhm B."/>
            <person name="Cannon C."/>
            <person name="Castanera R."/>
            <person name="Culley D."/>
            <person name="Daum C."/>
            <person name="Ezra D."/>
            <person name="Gonzalez J."/>
            <person name="Henrissat B."/>
            <person name="Kuo A."/>
            <person name="Liang C."/>
            <person name="Lipzen A."/>
            <person name="Lutzoni F."/>
            <person name="Magnuson J."/>
            <person name="Mondo S."/>
            <person name="Nolan M."/>
            <person name="Ohm R."/>
            <person name="Pangilinan J."/>
            <person name="Park H.-J."/>
            <person name="Ramirez L."/>
            <person name="Alfaro M."/>
            <person name="Sun H."/>
            <person name="Tritt A."/>
            <person name="Yoshinaga Y."/>
            <person name="Zwiers L.-H."/>
            <person name="Turgeon B."/>
            <person name="Goodwin S."/>
            <person name="Spatafora J."/>
            <person name="Crous P."/>
            <person name="Grigoriev I."/>
        </authorList>
    </citation>
    <scope>NUCLEOTIDE SEQUENCE</scope>
    <source>
        <strain evidence="9">CBS 123094</strain>
    </source>
</reference>
<keyword evidence="6" id="KW-0804">Transcription</keyword>
<dbReference type="InterPro" id="IPR007219">
    <property type="entry name" value="XnlR_reg_dom"/>
</dbReference>
<accession>A0A6A5WW33</accession>
<feature type="domain" description="Xylanolytic transcriptional activator regulatory" evidence="8">
    <location>
        <begin position="12"/>
        <end position="94"/>
    </location>
</feature>
<dbReference type="Pfam" id="PF04082">
    <property type="entry name" value="Fungal_trans"/>
    <property type="match status" value="1"/>
</dbReference>
<dbReference type="AlphaFoldDB" id="A0A6A5WW33"/>
<dbReference type="OrthoDB" id="189997at2759"/>